<feature type="region of interest" description="Disordered" evidence="1">
    <location>
        <begin position="59"/>
        <end position="80"/>
    </location>
</feature>
<organism evidence="2 3">
    <name type="scientific">Limosa lapponica baueri</name>
    <dbReference type="NCBI Taxonomy" id="1758121"/>
    <lineage>
        <taxon>Eukaryota</taxon>
        <taxon>Metazoa</taxon>
        <taxon>Chordata</taxon>
        <taxon>Craniata</taxon>
        <taxon>Vertebrata</taxon>
        <taxon>Euteleostomi</taxon>
        <taxon>Archelosauria</taxon>
        <taxon>Archosauria</taxon>
        <taxon>Dinosauria</taxon>
        <taxon>Saurischia</taxon>
        <taxon>Theropoda</taxon>
        <taxon>Coelurosauria</taxon>
        <taxon>Aves</taxon>
        <taxon>Neognathae</taxon>
        <taxon>Neoaves</taxon>
        <taxon>Charadriiformes</taxon>
        <taxon>Scolopacidae</taxon>
        <taxon>Limosa</taxon>
    </lineage>
</organism>
<dbReference type="AlphaFoldDB" id="A0A2I0U2X2"/>
<evidence type="ECO:0000256" key="1">
    <source>
        <dbReference type="SAM" id="MobiDB-lite"/>
    </source>
</evidence>
<dbReference type="Proteomes" id="UP000233556">
    <property type="component" value="Unassembled WGS sequence"/>
</dbReference>
<proteinExistence type="predicted"/>
<dbReference type="EMBL" id="KZ506288">
    <property type="protein sequence ID" value="PKU40355.1"/>
    <property type="molecule type" value="Genomic_DNA"/>
</dbReference>
<evidence type="ECO:0000313" key="2">
    <source>
        <dbReference type="EMBL" id="PKU40355.1"/>
    </source>
</evidence>
<reference evidence="3" key="1">
    <citation type="submission" date="2017-11" db="EMBL/GenBank/DDBJ databases">
        <authorList>
            <person name="Lima N.C."/>
            <person name="Parody-Merino A.M."/>
            <person name="Battley P.F."/>
            <person name="Fidler A.E."/>
            <person name="Prosdocimi F."/>
        </authorList>
    </citation>
    <scope>NUCLEOTIDE SEQUENCE [LARGE SCALE GENOMIC DNA]</scope>
</reference>
<name>A0A2I0U2X2_LIMLA</name>
<reference evidence="3" key="2">
    <citation type="submission" date="2017-12" db="EMBL/GenBank/DDBJ databases">
        <title>Genome sequence of the Bar-tailed Godwit (Limosa lapponica baueri).</title>
        <authorList>
            <person name="Lima N.C.B."/>
            <person name="Parody-Merino A.M."/>
            <person name="Battley P.F."/>
            <person name="Fidler A.E."/>
            <person name="Prosdocimi F."/>
        </authorList>
    </citation>
    <scope>NUCLEOTIDE SEQUENCE [LARGE SCALE GENOMIC DNA]</scope>
</reference>
<feature type="compositionally biased region" description="Polar residues" evidence="1">
    <location>
        <begin position="1"/>
        <end position="11"/>
    </location>
</feature>
<evidence type="ECO:0000313" key="3">
    <source>
        <dbReference type="Proteomes" id="UP000233556"/>
    </source>
</evidence>
<sequence>MRGATLQTPRSVKTEEEEEEVLQAPSRDSPEPVVAEVLPLQTMKVCGVADIHLQPMEDTTEEQDIAGPHGSQSGDEAVNPATIVKDQDLRITGQYHQRREKVCQTFGDTLGLDSGQQHPSLD</sequence>
<feature type="region of interest" description="Disordered" evidence="1">
    <location>
        <begin position="1"/>
        <end position="31"/>
    </location>
</feature>
<accession>A0A2I0U2X2</accession>
<protein>
    <submittedName>
        <fullName evidence="2">Uncharacterized protein</fullName>
    </submittedName>
</protein>
<gene>
    <name evidence="2" type="ORF">llap_9341</name>
</gene>
<keyword evidence="3" id="KW-1185">Reference proteome</keyword>